<proteinExistence type="inferred from homology"/>
<keyword evidence="4" id="KW-0325">Glycoprotein</keyword>
<dbReference type="PANTHER" id="PTHR10353:SF36">
    <property type="entry name" value="LP05116P"/>
    <property type="match status" value="1"/>
</dbReference>
<dbReference type="InterPro" id="IPR033132">
    <property type="entry name" value="GH_1_N_CS"/>
</dbReference>
<dbReference type="InterPro" id="IPR001360">
    <property type="entry name" value="Glyco_hydro_1"/>
</dbReference>
<dbReference type="Gene3D" id="3.20.20.80">
    <property type="entry name" value="Glycosidases"/>
    <property type="match status" value="1"/>
</dbReference>
<dbReference type="PANTHER" id="PTHR10353">
    <property type="entry name" value="GLYCOSYL HYDROLASE"/>
    <property type="match status" value="1"/>
</dbReference>
<evidence type="ECO:0000256" key="4">
    <source>
        <dbReference type="ARBA" id="ARBA00023180"/>
    </source>
</evidence>
<keyword evidence="3" id="KW-0378">Hydrolase</keyword>
<sequence>MPLMDIRNSRHELAEVTVGRGEPTAAGGESVFAIISDKVSCKSKSRPFPKDFLFGAATSAFQVEGGWREDGKAPSVWDVACHADPTLIRDESNADVAADSYHRFNQDVTVASDLGLNFYRFSISWPRVLPNGFSDKINHVGMDYYNELIDKLLAKNIMPMVTIYHWDLPNNLQKIGGWTNPEIVDVFVDYAKFLFVGFGAKVKYWITFDDPREICVGGYGSAQQAPFVNISGVAEYMCTRNVLLAHAKAYHLYDEEMRKTQNGSVGISLGFAWYEPTSDTTEDHQAAEDARQFEWGLYAHPIFSKAGDYPSAVKKNVAYKSAEQGFPRSRLSELSPEEVALIRGSADFLGVNAFTTKLAYRDASLEDMYPVPSFQDDMDAVLVKDPSWTQSESSWLQEVPWGFFKLLNEIKSLYDNPPVFITANGWSTAGGLLDEDRINYLRTYLNALLDAIYEGCDIKGYSVWSLIDTFEWRSGYLEKFGLYQVDFSSQQKTRTPRKSAFIYKEMIRSKKLNPDFEPEKFIIEVSKDVPEQINNDNDVM</sequence>
<dbReference type="OrthoDB" id="65569at2759"/>
<dbReference type="GO" id="GO:0008422">
    <property type="term" value="F:beta-glucosidase activity"/>
    <property type="evidence" value="ECO:0007669"/>
    <property type="project" value="TreeGrafter"/>
</dbReference>
<comment type="similarity">
    <text evidence="1 6">Belongs to the glycosyl hydrolase 1 family.</text>
</comment>
<comment type="subunit">
    <text evidence="2">Homodimer.</text>
</comment>
<dbReference type="AlphaFoldDB" id="A0A2H1VVL0"/>
<organism evidence="7">
    <name type="scientific">Spodoptera frugiperda</name>
    <name type="common">Fall armyworm</name>
    <dbReference type="NCBI Taxonomy" id="7108"/>
    <lineage>
        <taxon>Eukaryota</taxon>
        <taxon>Metazoa</taxon>
        <taxon>Ecdysozoa</taxon>
        <taxon>Arthropoda</taxon>
        <taxon>Hexapoda</taxon>
        <taxon>Insecta</taxon>
        <taxon>Pterygota</taxon>
        <taxon>Neoptera</taxon>
        <taxon>Endopterygota</taxon>
        <taxon>Lepidoptera</taxon>
        <taxon>Glossata</taxon>
        <taxon>Ditrysia</taxon>
        <taxon>Noctuoidea</taxon>
        <taxon>Noctuidae</taxon>
        <taxon>Amphipyrinae</taxon>
        <taxon>Spodoptera</taxon>
    </lineage>
</organism>
<dbReference type="FunFam" id="3.20.20.80:FF:000013">
    <property type="entry name" value="lactase-phlorizin hydrolase"/>
    <property type="match status" value="1"/>
</dbReference>
<keyword evidence="5" id="KW-0326">Glycosidase</keyword>
<dbReference type="PRINTS" id="PR00131">
    <property type="entry name" value="GLHYDRLASE1"/>
</dbReference>
<dbReference type="EMBL" id="ODYU01004710">
    <property type="protein sequence ID" value="SOQ44881.1"/>
    <property type="molecule type" value="Genomic_DNA"/>
</dbReference>
<name>A0A2H1VVL0_SPOFR</name>
<accession>A0A2H1VVL0</accession>
<gene>
    <name evidence="7" type="ORF">SFRICE_004698</name>
</gene>
<protein>
    <submittedName>
        <fullName evidence="7">SFRICE_004698</fullName>
    </submittedName>
</protein>
<evidence type="ECO:0000256" key="3">
    <source>
        <dbReference type="ARBA" id="ARBA00022801"/>
    </source>
</evidence>
<reference evidence="7" key="1">
    <citation type="submission" date="2016-07" db="EMBL/GenBank/DDBJ databases">
        <authorList>
            <person name="Bretaudeau A."/>
        </authorList>
    </citation>
    <scope>NUCLEOTIDE SEQUENCE</scope>
    <source>
        <strain evidence="7">Rice</strain>
        <tissue evidence="7">Whole body</tissue>
    </source>
</reference>
<evidence type="ECO:0000313" key="7">
    <source>
        <dbReference type="EMBL" id="SOQ44881.1"/>
    </source>
</evidence>
<evidence type="ECO:0000256" key="1">
    <source>
        <dbReference type="ARBA" id="ARBA00010838"/>
    </source>
</evidence>
<dbReference type="SUPFAM" id="SSF51445">
    <property type="entry name" value="(Trans)glycosidases"/>
    <property type="match status" value="1"/>
</dbReference>
<dbReference type="InterPro" id="IPR017853">
    <property type="entry name" value="GH"/>
</dbReference>
<dbReference type="Pfam" id="PF00232">
    <property type="entry name" value="Glyco_hydro_1"/>
    <property type="match status" value="1"/>
</dbReference>
<dbReference type="PROSITE" id="PS00653">
    <property type="entry name" value="GLYCOSYL_HYDROL_F1_2"/>
    <property type="match status" value="1"/>
</dbReference>
<evidence type="ECO:0000256" key="6">
    <source>
        <dbReference type="RuleBase" id="RU003690"/>
    </source>
</evidence>
<evidence type="ECO:0000256" key="5">
    <source>
        <dbReference type="ARBA" id="ARBA00023295"/>
    </source>
</evidence>
<evidence type="ECO:0000256" key="2">
    <source>
        <dbReference type="ARBA" id="ARBA00011738"/>
    </source>
</evidence>
<dbReference type="GO" id="GO:0005975">
    <property type="term" value="P:carbohydrate metabolic process"/>
    <property type="evidence" value="ECO:0007669"/>
    <property type="project" value="InterPro"/>
</dbReference>